<gene>
    <name evidence="2" type="ORF">DFH08DRAFT_802396</name>
</gene>
<feature type="transmembrane region" description="Helical" evidence="1">
    <location>
        <begin position="103"/>
        <end position="122"/>
    </location>
</feature>
<evidence type="ECO:0000256" key="1">
    <source>
        <dbReference type="SAM" id="Phobius"/>
    </source>
</evidence>
<reference evidence="2" key="1">
    <citation type="submission" date="2023-03" db="EMBL/GenBank/DDBJ databases">
        <title>Massive genome expansion in bonnet fungi (Mycena s.s.) driven by repeated elements and novel gene families across ecological guilds.</title>
        <authorList>
            <consortium name="Lawrence Berkeley National Laboratory"/>
            <person name="Harder C.B."/>
            <person name="Miyauchi S."/>
            <person name="Viragh M."/>
            <person name="Kuo A."/>
            <person name="Thoen E."/>
            <person name="Andreopoulos B."/>
            <person name="Lu D."/>
            <person name="Skrede I."/>
            <person name="Drula E."/>
            <person name="Henrissat B."/>
            <person name="Morin E."/>
            <person name="Kohler A."/>
            <person name="Barry K."/>
            <person name="LaButti K."/>
            <person name="Morin E."/>
            <person name="Salamov A."/>
            <person name="Lipzen A."/>
            <person name="Mereny Z."/>
            <person name="Hegedus B."/>
            <person name="Baldrian P."/>
            <person name="Stursova M."/>
            <person name="Weitz H."/>
            <person name="Taylor A."/>
            <person name="Grigoriev I.V."/>
            <person name="Nagy L.G."/>
            <person name="Martin F."/>
            <person name="Kauserud H."/>
        </authorList>
    </citation>
    <scope>NUCLEOTIDE SEQUENCE</scope>
    <source>
        <strain evidence="2">CBHHK002</strain>
    </source>
</reference>
<keyword evidence="3" id="KW-1185">Reference proteome</keyword>
<keyword evidence="1" id="KW-0812">Transmembrane</keyword>
<evidence type="ECO:0000313" key="2">
    <source>
        <dbReference type="EMBL" id="KAJ7358578.1"/>
    </source>
</evidence>
<proteinExistence type="predicted"/>
<evidence type="ECO:0000313" key="3">
    <source>
        <dbReference type="Proteomes" id="UP001218218"/>
    </source>
</evidence>
<name>A0AAD7AH98_9AGAR</name>
<comment type="caution">
    <text evidence="2">The sequence shown here is derived from an EMBL/GenBank/DDBJ whole genome shotgun (WGS) entry which is preliminary data.</text>
</comment>
<dbReference type="EMBL" id="JARIHO010000007">
    <property type="protein sequence ID" value="KAJ7358578.1"/>
    <property type="molecule type" value="Genomic_DNA"/>
</dbReference>
<keyword evidence="1" id="KW-1133">Transmembrane helix</keyword>
<protein>
    <submittedName>
        <fullName evidence="2">Uncharacterized protein</fullName>
    </submittedName>
</protein>
<keyword evidence="1" id="KW-0472">Membrane</keyword>
<dbReference type="AlphaFoldDB" id="A0AAD7AH98"/>
<accession>A0AAD7AH98</accession>
<organism evidence="2 3">
    <name type="scientific">Mycena albidolilacea</name>
    <dbReference type="NCBI Taxonomy" id="1033008"/>
    <lineage>
        <taxon>Eukaryota</taxon>
        <taxon>Fungi</taxon>
        <taxon>Dikarya</taxon>
        <taxon>Basidiomycota</taxon>
        <taxon>Agaricomycotina</taxon>
        <taxon>Agaricomycetes</taxon>
        <taxon>Agaricomycetidae</taxon>
        <taxon>Agaricales</taxon>
        <taxon>Marasmiineae</taxon>
        <taxon>Mycenaceae</taxon>
        <taxon>Mycena</taxon>
    </lineage>
</organism>
<sequence>MPLSLGWDADPQEEEVPPGSHVLRLLLSDIKSGATRPVAADWMHALHKHIIDTYEPGTIVVQLQEAGYMTRFGWGHALLLATYFIQVSFVLFAMTHGQIREGWLILAASLICIFEGSLAWAYPKYLDPRLRATPRFYALHTGPTNYILVLIHRFRSRGECINLEDNGASIITAADGFAIPLVLLLGTSVLEFVSQFSDMLPAMSEPIVLHTGISILDRVTAACQFTDSISVGFVENILPDPRGQHTDYKWISEAMEAAVEPLPLHSTHLSADVVQSSTDFRRRANVSVALN</sequence>
<dbReference type="Proteomes" id="UP001218218">
    <property type="component" value="Unassembled WGS sequence"/>
</dbReference>
<feature type="transmembrane region" description="Helical" evidence="1">
    <location>
        <begin position="77"/>
        <end position="97"/>
    </location>
</feature>